<organism evidence="2 3">
    <name type="scientific">Trichonephila clavata</name>
    <name type="common">Joro spider</name>
    <name type="synonym">Nephila clavata</name>
    <dbReference type="NCBI Taxonomy" id="2740835"/>
    <lineage>
        <taxon>Eukaryota</taxon>
        <taxon>Metazoa</taxon>
        <taxon>Ecdysozoa</taxon>
        <taxon>Arthropoda</taxon>
        <taxon>Chelicerata</taxon>
        <taxon>Arachnida</taxon>
        <taxon>Araneae</taxon>
        <taxon>Araneomorphae</taxon>
        <taxon>Entelegynae</taxon>
        <taxon>Araneoidea</taxon>
        <taxon>Nephilidae</taxon>
        <taxon>Trichonephila</taxon>
    </lineage>
</organism>
<evidence type="ECO:0000313" key="2">
    <source>
        <dbReference type="EMBL" id="GFQ92380.1"/>
    </source>
</evidence>
<comment type="caution">
    <text evidence="2">The sequence shown here is derived from an EMBL/GenBank/DDBJ whole genome shotgun (WGS) entry which is preliminary data.</text>
</comment>
<name>A0A8X6FYE6_TRICU</name>
<dbReference type="AlphaFoldDB" id="A0A8X6FYE6"/>
<feature type="non-terminal residue" evidence="2">
    <location>
        <position position="93"/>
    </location>
</feature>
<evidence type="ECO:0000313" key="3">
    <source>
        <dbReference type="Proteomes" id="UP000887116"/>
    </source>
</evidence>
<proteinExistence type="predicted"/>
<keyword evidence="3" id="KW-1185">Reference proteome</keyword>
<feature type="region of interest" description="Disordered" evidence="1">
    <location>
        <begin position="44"/>
        <end position="67"/>
    </location>
</feature>
<dbReference type="Proteomes" id="UP000887116">
    <property type="component" value="Unassembled WGS sequence"/>
</dbReference>
<protein>
    <submittedName>
        <fullName evidence="2">Uncharacterized protein</fullName>
    </submittedName>
</protein>
<accession>A0A8X6FYE6</accession>
<evidence type="ECO:0000256" key="1">
    <source>
        <dbReference type="SAM" id="MobiDB-lite"/>
    </source>
</evidence>
<reference evidence="2" key="1">
    <citation type="submission" date="2020-07" db="EMBL/GenBank/DDBJ databases">
        <title>Multicomponent nature underlies the extraordinary mechanical properties of spider dragline silk.</title>
        <authorList>
            <person name="Kono N."/>
            <person name="Nakamura H."/>
            <person name="Mori M."/>
            <person name="Yoshida Y."/>
            <person name="Ohtoshi R."/>
            <person name="Malay A.D."/>
            <person name="Moran D.A.P."/>
            <person name="Tomita M."/>
            <person name="Numata K."/>
            <person name="Arakawa K."/>
        </authorList>
    </citation>
    <scope>NUCLEOTIDE SEQUENCE</scope>
</reference>
<sequence>MILPILLRIPRQVLCSRRHDARPSPLRRMPCVVIPRGHHTGSCFGSEVSGREKPAARHAQGKGHRVRFRGQGGSTLLACKKRWQSQATGNSKN</sequence>
<dbReference type="EMBL" id="BMAO01033871">
    <property type="protein sequence ID" value="GFQ92380.1"/>
    <property type="molecule type" value="Genomic_DNA"/>
</dbReference>
<gene>
    <name evidence="2" type="ORF">TNCT_224471</name>
</gene>